<dbReference type="PANTHER" id="PTHR24305:SF230">
    <property type="entry name" value="P450, PUTATIVE (EUROFUNG)-RELATED"/>
    <property type="match status" value="1"/>
</dbReference>
<evidence type="ECO:0000256" key="8">
    <source>
        <dbReference type="PIRSR" id="PIRSR602401-1"/>
    </source>
</evidence>
<feature type="transmembrane region" description="Helical" evidence="10">
    <location>
        <begin position="16"/>
        <end position="38"/>
    </location>
</feature>
<dbReference type="GO" id="GO:0016705">
    <property type="term" value="F:oxidoreductase activity, acting on paired donors, with incorporation or reduction of molecular oxygen"/>
    <property type="evidence" value="ECO:0007669"/>
    <property type="project" value="InterPro"/>
</dbReference>
<evidence type="ECO:0000256" key="4">
    <source>
        <dbReference type="ARBA" id="ARBA00022723"/>
    </source>
</evidence>
<keyword evidence="12" id="KW-1185">Reference proteome</keyword>
<reference evidence="11" key="1">
    <citation type="journal article" date="2023" name="Mol. Phylogenet. Evol.">
        <title>Genome-scale phylogeny and comparative genomics of the fungal order Sordariales.</title>
        <authorList>
            <person name="Hensen N."/>
            <person name="Bonometti L."/>
            <person name="Westerberg I."/>
            <person name="Brannstrom I.O."/>
            <person name="Guillou S."/>
            <person name="Cros-Aarteil S."/>
            <person name="Calhoun S."/>
            <person name="Haridas S."/>
            <person name="Kuo A."/>
            <person name="Mondo S."/>
            <person name="Pangilinan J."/>
            <person name="Riley R."/>
            <person name="LaButti K."/>
            <person name="Andreopoulos B."/>
            <person name="Lipzen A."/>
            <person name="Chen C."/>
            <person name="Yan M."/>
            <person name="Daum C."/>
            <person name="Ng V."/>
            <person name="Clum A."/>
            <person name="Steindorff A."/>
            <person name="Ohm R.A."/>
            <person name="Martin F."/>
            <person name="Silar P."/>
            <person name="Natvig D.O."/>
            <person name="Lalanne C."/>
            <person name="Gautier V."/>
            <person name="Ament-Velasquez S.L."/>
            <person name="Kruys A."/>
            <person name="Hutchinson M.I."/>
            <person name="Powell A.J."/>
            <person name="Barry K."/>
            <person name="Miller A.N."/>
            <person name="Grigoriev I.V."/>
            <person name="Debuchy R."/>
            <person name="Gladieux P."/>
            <person name="Hiltunen Thoren M."/>
            <person name="Johannesson H."/>
        </authorList>
    </citation>
    <scope>NUCLEOTIDE SEQUENCE</scope>
    <source>
        <strain evidence="11">CBS 532.94</strain>
    </source>
</reference>
<sequence length="522" mass="58973">MARLVEGLLVAGASNLHLLLSTAVVITYHLFTVTYNLFFHPLRHFPGPLLQRASALPWAIEHALGKTAFSTQKLHDRYGPVVRIAPGHLSFTDPGAWRDIYGPLPASSRSSNSNWPPELPKSRVFSAATDDQADSIHSAEFHEHALLRRALSQGFSDASLRQQEPVLRRYVDLLLRRMHERCEEASRGSGKEGVLLDMEKWYNWATFDIIGDLVFGQAFGCLEKGEYHPWIAFIIGTLKAAATFSSVVYLGGRWLVRLVFRTVGQKSILMLRSMTDDMVSKRLAMEKGRDDLFEGLVKYREEWNLSFEMLSANAFLLTLAGSETSATSLCGTTYLLLTNPEAMEKLTREVRTAFNSADEMTINAVSQLPYLTAVINESLRMYPPAASDLVRVTPPEGKQIAGRYVAGGSFVEIQPWSINHSSENWEEPWKFNPDRFLRGEEEARKAGNILEASQPFSWGQRNCLGRSLAFAEMRMILARIVYDFDMKPGPDCHDWIGRQRTFPLWNRLPLNVYFTPAEADYN</sequence>
<keyword evidence="6 8" id="KW-0408">Iron</keyword>
<evidence type="ECO:0000256" key="3">
    <source>
        <dbReference type="ARBA" id="ARBA00022617"/>
    </source>
</evidence>
<evidence type="ECO:0000256" key="6">
    <source>
        <dbReference type="ARBA" id="ARBA00023004"/>
    </source>
</evidence>
<feature type="binding site" description="axial binding residue" evidence="8">
    <location>
        <position position="463"/>
    </location>
    <ligand>
        <name>heme</name>
        <dbReference type="ChEBI" id="CHEBI:30413"/>
    </ligand>
    <ligandPart>
        <name>Fe</name>
        <dbReference type="ChEBI" id="CHEBI:18248"/>
    </ligandPart>
</feature>
<evidence type="ECO:0000256" key="10">
    <source>
        <dbReference type="SAM" id="Phobius"/>
    </source>
</evidence>
<dbReference type="GO" id="GO:0004497">
    <property type="term" value="F:monooxygenase activity"/>
    <property type="evidence" value="ECO:0007669"/>
    <property type="project" value="UniProtKB-KW"/>
</dbReference>
<organism evidence="11 12">
    <name type="scientific">Achaetomium macrosporum</name>
    <dbReference type="NCBI Taxonomy" id="79813"/>
    <lineage>
        <taxon>Eukaryota</taxon>
        <taxon>Fungi</taxon>
        <taxon>Dikarya</taxon>
        <taxon>Ascomycota</taxon>
        <taxon>Pezizomycotina</taxon>
        <taxon>Sordariomycetes</taxon>
        <taxon>Sordariomycetidae</taxon>
        <taxon>Sordariales</taxon>
        <taxon>Chaetomiaceae</taxon>
        <taxon>Achaetomium</taxon>
    </lineage>
</organism>
<keyword evidence="5 9" id="KW-0560">Oxidoreductase</keyword>
<evidence type="ECO:0000256" key="1">
    <source>
        <dbReference type="ARBA" id="ARBA00001971"/>
    </source>
</evidence>
<dbReference type="InterPro" id="IPR036396">
    <property type="entry name" value="Cyt_P450_sf"/>
</dbReference>
<comment type="caution">
    <text evidence="11">The sequence shown here is derived from an EMBL/GenBank/DDBJ whole genome shotgun (WGS) entry which is preliminary data.</text>
</comment>
<dbReference type="InterPro" id="IPR001128">
    <property type="entry name" value="Cyt_P450"/>
</dbReference>
<keyword evidence="10" id="KW-1133">Transmembrane helix</keyword>
<dbReference type="PANTHER" id="PTHR24305">
    <property type="entry name" value="CYTOCHROME P450"/>
    <property type="match status" value="1"/>
</dbReference>
<evidence type="ECO:0000256" key="2">
    <source>
        <dbReference type="ARBA" id="ARBA00010617"/>
    </source>
</evidence>
<name>A0AAN7CER2_9PEZI</name>
<keyword evidence="7 9" id="KW-0503">Monooxygenase</keyword>
<dbReference type="InterPro" id="IPR002401">
    <property type="entry name" value="Cyt_P450_E_grp-I"/>
</dbReference>
<keyword evidence="10" id="KW-0472">Membrane</keyword>
<dbReference type="Pfam" id="PF00067">
    <property type="entry name" value="p450"/>
    <property type="match status" value="1"/>
</dbReference>
<dbReference type="InterPro" id="IPR017972">
    <property type="entry name" value="Cyt_P450_CS"/>
</dbReference>
<protein>
    <submittedName>
        <fullName evidence="11">Cytochrome P450</fullName>
    </submittedName>
</protein>
<dbReference type="CDD" id="cd11058">
    <property type="entry name" value="CYP60B-like"/>
    <property type="match status" value="1"/>
</dbReference>
<comment type="cofactor">
    <cofactor evidence="1 8">
        <name>heme</name>
        <dbReference type="ChEBI" id="CHEBI:30413"/>
    </cofactor>
</comment>
<evidence type="ECO:0000313" key="11">
    <source>
        <dbReference type="EMBL" id="KAK4240445.1"/>
    </source>
</evidence>
<evidence type="ECO:0000313" key="12">
    <source>
        <dbReference type="Proteomes" id="UP001303760"/>
    </source>
</evidence>
<evidence type="ECO:0000256" key="9">
    <source>
        <dbReference type="RuleBase" id="RU000461"/>
    </source>
</evidence>
<dbReference type="AlphaFoldDB" id="A0AAN7CER2"/>
<keyword evidence="4 8" id="KW-0479">Metal-binding</keyword>
<dbReference type="Proteomes" id="UP001303760">
    <property type="component" value="Unassembled WGS sequence"/>
</dbReference>
<dbReference type="SUPFAM" id="SSF48264">
    <property type="entry name" value="Cytochrome P450"/>
    <property type="match status" value="1"/>
</dbReference>
<keyword evidence="10" id="KW-0812">Transmembrane</keyword>
<dbReference type="GO" id="GO:0020037">
    <property type="term" value="F:heme binding"/>
    <property type="evidence" value="ECO:0007669"/>
    <property type="project" value="InterPro"/>
</dbReference>
<dbReference type="InterPro" id="IPR050121">
    <property type="entry name" value="Cytochrome_P450_monoxygenase"/>
</dbReference>
<proteinExistence type="inferred from homology"/>
<accession>A0AAN7CER2</accession>
<evidence type="ECO:0000256" key="5">
    <source>
        <dbReference type="ARBA" id="ARBA00023002"/>
    </source>
</evidence>
<gene>
    <name evidence="11" type="ORF">C8A03DRAFT_42059</name>
</gene>
<keyword evidence="3 8" id="KW-0349">Heme</keyword>
<dbReference type="PRINTS" id="PR00463">
    <property type="entry name" value="EP450I"/>
</dbReference>
<reference evidence="11" key="2">
    <citation type="submission" date="2023-05" db="EMBL/GenBank/DDBJ databases">
        <authorList>
            <consortium name="Lawrence Berkeley National Laboratory"/>
            <person name="Steindorff A."/>
            <person name="Hensen N."/>
            <person name="Bonometti L."/>
            <person name="Westerberg I."/>
            <person name="Brannstrom I.O."/>
            <person name="Guillou S."/>
            <person name="Cros-Aarteil S."/>
            <person name="Calhoun S."/>
            <person name="Haridas S."/>
            <person name="Kuo A."/>
            <person name="Mondo S."/>
            <person name="Pangilinan J."/>
            <person name="Riley R."/>
            <person name="Labutti K."/>
            <person name="Andreopoulos B."/>
            <person name="Lipzen A."/>
            <person name="Chen C."/>
            <person name="Yanf M."/>
            <person name="Daum C."/>
            <person name="Ng V."/>
            <person name="Clum A."/>
            <person name="Ohm R."/>
            <person name="Martin F."/>
            <person name="Silar P."/>
            <person name="Natvig D."/>
            <person name="Lalanne C."/>
            <person name="Gautier V."/>
            <person name="Ament-Velasquez S.L."/>
            <person name="Kruys A."/>
            <person name="Hutchinson M.I."/>
            <person name="Powell A.J."/>
            <person name="Barry K."/>
            <person name="Miller A.N."/>
            <person name="Grigoriev I.V."/>
            <person name="Debuchy R."/>
            <person name="Gladieux P."/>
            <person name="Thoren M.H."/>
            <person name="Johannesson H."/>
        </authorList>
    </citation>
    <scope>NUCLEOTIDE SEQUENCE</scope>
    <source>
        <strain evidence="11">CBS 532.94</strain>
    </source>
</reference>
<dbReference type="EMBL" id="MU860040">
    <property type="protein sequence ID" value="KAK4240445.1"/>
    <property type="molecule type" value="Genomic_DNA"/>
</dbReference>
<comment type="similarity">
    <text evidence="2 9">Belongs to the cytochrome P450 family.</text>
</comment>
<dbReference type="Gene3D" id="1.10.630.10">
    <property type="entry name" value="Cytochrome P450"/>
    <property type="match status" value="1"/>
</dbReference>
<dbReference type="GO" id="GO:0005506">
    <property type="term" value="F:iron ion binding"/>
    <property type="evidence" value="ECO:0007669"/>
    <property type="project" value="InterPro"/>
</dbReference>
<dbReference type="PRINTS" id="PR00385">
    <property type="entry name" value="P450"/>
</dbReference>
<dbReference type="PROSITE" id="PS00086">
    <property type="entry name" value="CYTOCHROME_P450"/>
    <property type="match status" value="1"/>
</dbReference>
<evidence type="ECO:0000256" key="7">
    <source>
        <dbReference type="ARBA" id="ARBA00023033"/>
    </source>
</evidence>